<accession>A0A1C0U3D8</accession>
<keyword evidence="2" id="KW-1185">Reference proteome</keyword>
<reference evidence="1 2" key="1">
    <citation type="submission" date="2015-12" db="EMBL/GenBank/DDBJ databases">
        <title>Genome comparisons provide insights into the role of secondary metabolites in the pathogenic phase of the Photorhabdus life cycle.</title>
        <authorList>
            <person name="Tobias N.J."/>
            <person name="Mishra B."/>
            <person name="Gupta D.K."/>
            <person name="Thines M."/>
            <person name="Stinear T.P."/>
            <person name="Bode H.B."/>
        </authorList>
    </citation>
    <scope>NUCLEOTIDE SEQUENCE [LARGE SCALE GENOMIC DNA]</scope>
    <source>
        <strain evidence="1 2">PB68.1</strain>
    </source>
</reference>
<gene>
    <name evidence="1" type="ORF">Ppb6_02479</name>
</gene>
<dbReference type="EMBL" id="LOMY01000087">
    <property type="protein sequence ID" value="OCQ52405.1"/>
    <property type="molecule type" value="Genomic_DNA"/>
</dbReference>
<dbReference type="Proteomes" id="UP000093476">
    <property type="component" value="Unassembled WGS sequence"/>
</dbReference>
<dbReference type="STRING" id="286156.Ppb6_02479"/>
<comment type="caution">
    <text evidence="1">The sequence shown here is derived from an EMBL/GenBank/DDBJ whole genome shotgun (WGS) entry which is preliminary data.</text>
</comment>
<evidence type="ECO:0000313" key="1">
    <source>
        <dbReference type="EMBL" id="OCQ52405.1"/>
    </source>
</evidence>
<dbReference type="RefSeq" id="WP_339374852.1">
    <property type="nucleotide sequence ID" value="NZ_CAWMQZ010000087.1"/>
</dbReference>
<proteinExistence type="predicted"/>
<protein>
    <submittedName>
        <fullName evidence="1">Uncharacterized protein</fullName>
    </submittedName>
</protein>
<dbReference type="AlphaFoldDB" id="A0A1C0U3D8"/>
<evidence type="ECO:0000313" key="2">
    <source>
        <dbReference type="Proteomes" id="UP000093476"/>
    </source>
</evidence>
<name>A0A1C0U3D8_9GAMM</name>
<sequence>MPKSFIRRLLVDLFWSIKLFSIKVGILSCWDYFVPKQVDVIMLAMKKAPGIIIMDDLKIHNNIQWDAVLHITSLPGTGNESFYY</sequence>
<organism evidence="1 2">
    <name type="scientific">Photorhabdus australis subsp. thailandensis</name>
    <dbReference type="NCBI Taxonomy" id="2805096"/>
    <lineage>
        <taxon>Bacteria</taxon>
        <taxon>Pseudomonadati</taxon>
        <taxon>Pseudomonadota</taxon>
        <taxon>Gammaproteobacteria</taxon>
        <taxon>Enterobacterales</taxon>
        <taxon>Morganellaceae</taxon>
        <taxon>Photorhabdus</taxon>
    </lineage>
</organism>